<evidence type="ECO:0000313" key="3">
    <source>
        <dbReference type="Proteomes" id="UP000036780"/>
    </source>
</evidence>
<dbReference type="PIRSF" id="PIRSF005384">
    <property type="entry name" value="RpiB_LacA_B"/>
    <property type="match status" value="1"/>
</dbReference>
<dbReference type="GO" id="GO:0019316">
    <property type="term" value="P:D-allose catabolic process"/>
    <property type="evidence" value="ECO:0007669"/>
    <property type="project" value="TreeGrafter"/>
</dbReference>
<keyword evidence="2" id="KW-0413">Isomerase</keyword>
<dbReference type="AlphaFoldDB" id="A0A0L0QUK9"/>
<comment type="similarity">
    <text evidence="1">Belongs to the LacAB/RpiB family.</text>
</comment>
<dbReference type="PANTHER" id="PTHR30345:SF5">
    <property type="entry name" value="GALACTOSE-6-PHOSPHATE ISOMERASE SUBUNIT LACA"/>
    <property type="match status" value="1"/>
</dbReference>
<dbReference type="Gene3D" id="3.40.1400.10">
    <property type="entry name" value="Sugar-phosphate isomerase, RpiB/LacA/LacB"/>
    <property type="match status" value="1"/>
</dbReference>
<dbReference type="EMBL" id="LGTO01000002">
    <property type="protein sequence ID" value="KNE22251.1"/>
    <property type="molecule type" value="Genomic_DNA"/>
</dbReference>
<dbReference type="Pfam" id="PF02502">
    <property type="entry name" value="LacAB_rpiB"/>
    <property type="match status" value="1"/>
</dbReference>
<keyword evidence="3" id="KW-1185">Reference proteome</keyword>
<sequence>MKIVIGSDLKGFKLKELIEMHLVQLGYEVEDLTPLKVNNYYDATLKVAEHIQANKQDKGIMIDEYGVGPFMIANKLKGIICANLFDEHSARMTRAHNNTNMITIGSGIVGDRLAEKIVETFAAANYEGGRHQIRVDMLNKMC</sequence>
<name>A0A0L0QUK9_VIRPA</name>
<dbReference type="GeneID" id="66869094"/>
<accession>A0A0L0QUK9</accession>
<evidence type="ECO:0000256" key="1">
    <source>
        <dbReference type="ARBA" id="ARBA00008754"/>
    </source>
</evidence>
<reference evidence="3" key="1">
    <citation type="submission" date="2015-07" db="EMBL/GenBank/DDBJ databases">
        <title>Fjat-10053 dsm26.</title>
        <authorList>
            <person name="Liu B."/>
            <person name="Wang J."/>
            <person name="Zhu Y."/>
            <person name="Liu G."/>
            <person name="Chen Q."/>
            <person name="Chen Z."/>
            <person name="Lan J."/>
            <person name="Che J."/>
            <person name="Ge C."/>
            <person name="Shi H."/>
            <person name="Pan Z."/>
            <person name="Liu X."/>
        </authorList>
    </citation>
    <scope>NUCLEOTIDE SEQUENCE [LARGE SCALE GENOMIC DNA]</scope>
    <source>
        <strain evidence="3">DSM 26</strain>
    </source>
</reference>
<dbReference type="SUPFAM" id="SSF89623">
    <property type="entry name" value="Ribose/Galactose isomerase RpiB/AlsB"/>
    <property type="match status" value="1"/>
</dbReference>
<dbReference type="PANTHER" id="PTHR30345">
    <property type="entry name" value="RIBOSE-5-PHOSPHATE ISOMERASE B"/>
    <property type="match status" value="1"/>
</dbReference>
<dbReference type="GO" id="GO:0004751">
    <property type="term" value="F:ribose-5-phosphate isomerase activity"/>
    <property type="evidence" value="ECO:0007669"/>
    <property type="project" value="TreeGrafter"/>
</dbReference>
<dbReference type="OrthoDB" id="1778624at2"/>
<organism evidence="2 3">
    <name type="scientific">Virgibacillus pantothenticus</name>
    <dbReference type="NCBI Taxonomy" id="1473"/>
    <lineage>
        <taxon>Bacteria</taxon>
        <taxon>Bacillati</taxon>
        <taxon>Bacillota</taxon>
        <taxon>Bacilli</taxon>
        <taxon>Bacillales</taxon>
        <taxon>Bacillaceae</taxon>
        <taxon>Virgibacillus</taxon>
    </lineage>
</organism>
<dbReference type="GO" id="GO:0009052">
    <property type="term" value="P:pentose-phosphate shunt, non-oxidative branch"/>
    <property type="evidence" value="ECO:0007669"/>
    <property type="project" value="TreeGrafter"/>
</dbReference>
<dbReference type="Proteomes" id="UP000036780">
    <property type="component" value="Unassembled WGS sequence"/>
</dbReference>
<gene>
    <name evidence="2" type="ORF">AFK71_00975</name>
</gene>
<dbReference type="RefSeq" id="WP_050349715.1">
    <property type="nucleotide sequence ID" value="NZ_BOSN01000003.1"/>
</dbReference>
<dbReference type="PATRIC" id="fig|1473.5.peg.3076"/>
<evidence type="ECO:0000313" key="2">
    <source>
        <dbReference type="EMBL" id="KNE22251.1"/>
    </source>
</evidence>
<comment type="caution">
    <text evidence="2">The sequence shown here is derived from an EMBL/GenBank/DDBJ whole genome shotgun (WGS) entry which is preliminary data.</text>
</comment>
<proteinExistence type="inferred from homology"/>
<dbReference type="InterPro" id="IPR003500">
    <property type="entry name" value="RpiB_LacA_LacB"/>
</dbReference>
<dbReference type="NCBIfam" id="TIGR00689">
    <property type="entry name" value="rpiB_lacA_lacB"/>
    <property type="match status" value="1"/>
</dbReference>
<dbReference type="InterPro" id="IPR036569">
    <property type="entry name" value="RpiB_LacA_LacB_sf"/>
</dbReference>
<protein>
    <submittedName>
        <fullName evidence="2">Galactose-6-phosphate isomerase</fullName>
    </submittedName>
</protein>
<dbReference type="NCBIfam" id="NF006380">
    <property type="entry name" value="PRK08621.1"/>
    <property type="match status" value="1"/>
</dbReference>